<evidence type="ECO:0008006" key="3">
    <source>
        <dbReference type="Google" id="ProtNLM"/>
    </source>
</evidence>
<organism evidence="1 2">
    <name type="scientific">Actinomadura mexicana</name>
    <dbReference type="NCBI Taxonomy" id="134959"/>
    <lineage>
        <taxon>Bacteria</taxon>
        <taxon>Bacillati</taxon>
        <taxon>Actinomycetota</taxon>
        <taxon>Actinomycetes</taxon>
        <taxon>Streptosporangiales</taxon>
        <taxon>Thermomonosporaceae</taxon>
        <taxon>Actinomadura</taxon>
    </lineage>
</organism>
<sequence>MPDHLTISRSIRLQISAMAPHYRTAIQLVIMSLLTDPVPPDAKPLGIEDLEFAHYMVTRDDITVYYLVMGETIVINSVHPDS</sequence>
<dbReference type="EMBL" id="FZNP01000003">
    <property type="protein sequence ID" value="SNR51936.1"/>
    <property type="molecule type" value="Genomic_DNA"/>
</dbReference>
<evidence type="ECO:0000313" key="1">
    <source>
        <dbReference type="EMBL" id="SNR51936.1"/>
    </source>
</evidence>
<dbReference type="Proteomes" id="UP000198420">
    <property type="component" value="Unassembled WGS sequence"/>
</dbReference>
<accession>A0A238WZD9</accession>
<dbReference type="RefSeq" id="WP_089311536.1">
    <property type="nucleotide sequence ID" value="NZ_FZNP01000003.1"/>
</dbReference>
<name>A0A238WZD9_9ACTN</name>
<gene>
    <name evidence="1" type="ORF">SAMN06265355_103502</name>
</gene>
<proteinExistence type="predicted"/>
<keyword evidence="2" id="KW-1185">Reference proteome</keyword>
<protein>
    <recommendedName>
        <fullName evidence="3">ParE toxin of type II toxin-antitoxin system, parDE</fullName>
    </recommendedName>
</protein>
<reference evidence="2" key="1">
    <citation type="submission" date="2017-06" db="EMBL/GenBank/DDBJ databases">
        <authorList>
            <person name="Varghese N."/>
            <person name="Submissions S."/>
        </authorList>
    </citation>
    <scope>NUCLEOTIDE SEQUENCE [LARGE SCALE GENOMIC DNA]</scope>
    <source>
        <strain evidence="2">DSM 44485</strain>
    </source>
</reference>
<evidence type="ECO:0000313" key="2">
    <source>
        <dbReference type="Proteomes" id="UP000198420"/>
    </source>
</evidence>
<dbReference type="AlphaFoldDB" id="A0A238WZD9"/>